<dbReference type="InterPro" id="IPR027806">
    <property type="entry name" value="HARBI1_dom"/>
</dbReference>
<proteinExistence type="evidence at transcript level"/>
<reference evidence="5" key="1">
    <citation type="submission" date="2013-07" db="EMBL/GenBank/DDBJ databases">
        <authorList>
            <person name="Geib S."/>
        </authorList>
    </citation>
    <scope>NUCLEOTIDE SEQUENCE</scope>
</reference>
<dbReference type="EMBL" id="GAMC01004781">
    <property type="protein sequence ID" value="JAC01775.1"/>
    <property type="molecule type" value="mRNA"/>
</dbReference>
<evidence type="ECO:0000256" key="1">
    <source>
        <dbReference type="ARBA" id="ARBA00001968"/>
    </source>
</evidence>
<keyword evidence="2" id="KW-0479">Metal-binding</keyword>
<organism evidence="5">
    <name type="scientific">Ceratitis capitata</name>
    <name type="common">Mediterranean fruit fly</name>
    <name type="synonym">Tephritis capitata</name>
    <dbReference type="NCBI Taxonomy" id="7213"/>
    <lineage>
        <taxon>Eukaryota</taxon>
        <taxon>Metazoa</taxon>
        <taxon>Ecdysozoa</taxon>
        <taxon>Arthropoda</taxon>
        <taxon>Hexapoda</taxon>
        <taxon>Insecta</taxon>
        <taxon>Pterygota</taxon>
        <taxon>Neoptera</taxon>
        <taxon>Endopterygota</taxon>
        <taxon>Diptera</taxon>
        <taxon>Brachycera</taxon>
        <taxon>Muscomorpha</taxon>
        <taxon>Tephritoidea</taxon>
        <taxon>Tephritidae</taxon>
        <taxon>Ceratitis</taxon>
        <taxon>Ceratitis</taxon>
    </lineage>
</organism>
<reference evidence="5" key="2">
    <citation type="journal article" date="2014" name="BMC Genomics">
        <title>A genomic perspective to assessing quality of mass-reared SIT flies used in Mediterranean fruit fly (Ceratitis capitata) eradication in California.</title>
        <authorList>
            <person name="Calla B."/>
            <person name="Hall B."/>
            <person name="Hou S."/>
            <person name="Geib S.M."/>
        </authorList>
    </citation>
    <scope>NUCLEOTIDE SEQUENCE</scope>
</reference>
<protein>
    <recommendedName>
        <fullName evidence="4">DDE Tnp4 domain-containing protein</fullName>
    </recommendedName>
</protein>
<evidence type="ECO:0000256" key="3">
    <source>
        <dbReference type="SAM" id="MobiDB-lite"/>
    </source>
</evidence>
<dbReference type="OrthoDB" id="1681765at2759"/>
<sequence>MERILLSNIAAILVKDVLIDDNTKNTRNSFTNEFPLLASDTDDEALHFFLKQQRNAVKRKKAEEHKTSTDNPNGKKCKKNVVETSAPTSSDQPNNVLAVPYEPIRRQSFVEINLLNKFNTTVFEGYLHMSKMTFLRIFKRLRMYLPNEHVPTAAPPQSIFSLALWKLSTDEHFEDIGRKFNITKYVCQQVIRLFWRRISAQYDSFIQWPSTPQKRNNAITNFQSNPKLNKFRQLFGIVAIKQLDVFLEAENEERQVVLQIICDADQKVIDCFLVLKDDYSFDASPIGQTLALNVQTMPQGSYLIGNESFPLKPYLIRPIGEPIDDNELAFNAALQPALNIAQQVLDALAKRFNVLYALEARNLHEVRKIVDTVCALHNLCIEVEDDYVERKLKDIQFNWAKGSFSRKGKTGNENDILGQQKRAGIMEDIQN</sequence>
<comment type="cofactor">
    <cofactor evidence="1">
        <name>a divalent metal cation</name>
        <dbReference type="ChEBI" id="CHEBI:60240"/>
    </cofactor>
</comment>
<feature type="compositionally biased region" description="Polar residues" evidence="3">
    <location>
        <begin position="82"/>
        <end position="94"/>
    </location>
</feature>
<dbReference type="EMBL" id="GAMC01004782">
    <property type="protein sequence ID" value="JAC01774.1"/>
    <property type="molecule type" value="mRNA"/>
</dbReference>
<dbReference type="Pfam" id="PF13359">
    <property type="entry name" value="DDE_Tnp_4"/>
    <property type="match status" value="1"/>
</dbReference>
<evidence type="ECO:0000256" key="2">
    <source>
        <dbReference type="ARBA" id="ARBA00022723"/>
    </source>
</evidence>
<accession>W8BYP3</accession>
<dbReference type="GO" id="GO:0046872">
    <property type="term" value="F:metal ion binding"/>
    <property type="evidence" value="ECO:0007669"/>
    <property type="project" value="UniProtKB-KW"/>
</dbReference>
<evidence type="ECO:0000259" key="4">
    <source>
        <dbReference type="Pfam" id="PF13359"/>
    </source>
</evidence>
<feature type="domain" description="DDE Tnp4" evidence="4">
    <location>
        <begin position="255"/>
        <end position="378"/>
    </location>
</feature>
<evidence type="ECO:0000313" key="5">
    <source>
        <dbReference type="EMBL" id="JAC01774.1"/>
    </source>
</evidence>
<feature type="region of interest" description="Disordered" evidence="3">
    <location>
        <begin position="57"/>
        <end position="94"/>
    </location>
</feature>
<name>W8BYP3_CERCA</name>
<dbReference type="AlphaFoldDB" id="W8BYP3"/>